<protein>
    <submittedName>
        <fullName evidence="3">Polyketide cyclase</fullName>
    </submittedName>
</protein>
<keyword evidence="4" id="KW-1185">Reference proteome</keyword>
<name>A0A1T1H6F9_9GAMM</name>
<evidence type="ECO:0000313" key="3">
    <source>
        <dbReference type="EMBL" id="OOV85277.1"/>
    </source>
</evidence>
<dbReference type="Pfam" id="PF08327">
    <property type="entry name" value="AHSA1"/>
    <property type="match status" value="1"/>
</dbReference>
<evidence type="ECO:0000259" key="2">
    <source>
        <dbReference type="Pfam" id="PF08327"/>
    </source>
</evidence>
<accession>A0A1T1H6F9</accession>
<comment type="caution">
    <text evidence="3">The sequence shown here is derived from an EMBL/GenBank/DDBJ whole genome shotgun (WGS) entry which is preliminary data.</text>
</comment>
<dbReference type="SUPFAM" id="SSF55961">
    <property type="entry name" value="Bet v1-like"/>
    <property type="match status" value="1"/>
</dbReference>
<feature type="domain" description="Activator of Hsp90 ATPase homologue 1/2-like C-terminal" evidence="2">
    <location>
        <begin position="14"/>
        <end position="125"/>
    </location>
</feature>
<sequence length="152" mass="17405">MSVVIETQMLIRKSINIVFNAFVDPLITQHFWFSASSGYLEEGKTVQWTWQKYNAVANVEVLNIKENQLIQIQWGEPKTQVDFIFEQISPMETYVRIKNSQIPLQGQALIDFIIDSTGGFTTVLDAAKIYLEHGLQSNLVEDKFPPFSNANF</sequence>
<proteinExistence type="inferred from homology"/>
<organism evidence="3 4">
    <name type="scientific">Acinetobacter amyesii</name>
    <dbReference type="NCBI Taxonomy" id="2942470"/>
    <lineage>
        <taxon>Bacteria</taxon>
        <taxon>Pseudomonadati</taxon>
        <taxon>Pseudomonadota</taxon>
        <taxon>Gammaproteobacteria</taxon>
        <taxon>Moraxellales</taxon>
        <taxon>Moraxellaceae</taxon>
        <taxon>Acinetobacter</taxon>
    </lineage>
</organism>
<gene>
    <name evidence="3" type="ORF">B1202_01090</name>
</gene>
<dbReference type="InterPro" id="IPR013538">
    <property type="entry name" value="ASHA1/2-like_C"/>
</dbReference>
<comment type="similarity">
    <text evidence="1">Belongs to the AHA1 family.</text>
</comment>
<dbReference type="Gene3D" id="3.30.530.20">
    <property type="match status" value="1"/>
</dbReference>
<dbReference type="InterPro" id="IPR023393">
    <property type="entry name" value="START-like_dom_sf"/>
</dbReference>
<dbReference type="EMBL" id="MVKX01000001">
    <property type="protein sequence ID" value="OOV85277.1"/>
    <property type="molecule type" value="Genomic_DNA"/>
</dbReference>
<evidence type="ECO:0000313" key="4">
    <source>
        <dbReference type="Proteomes" id="UP000191160"/>
    </source>
</evidence>
<dbReference type="AlphaFoldDB" id="A0A1T1H6F9"/>
<evidence type="ECO:0000256" key="1">
    <source>
        <dbReference type="ARBA" id="ARBA00006817"/>
    </source>
</evidence>
<dbReference type="Proteomes" id="UP000191160">
    <property type="component" value="Unassembled WGS sequence"/>
</dbReference>
<dbReference type="RefSeq" id="WP_078188682.1">
    <property type="nucleotide sequence ID" value="NZ_JAMCOZ010000010.1"/>
</dbReference>
<reference evidence="3 4" key="1">
    <citation type="submission" date="2017-02" db="EMBL/GenBank/DDBJ databases">
        <title>Acinetobacter sp. ANC 4945, whole genome shotgun sequencing project.</title>
        <authorList>
            <person name="Radolfova-Krizova L."/>
            <person name="Al Atrouni A."/>
            <person name="Nemec A."/>
        </authorList>
    </citation>
    <scope>NUCLEOTIDE SEQUENCE [LARGE SCALE GENOMIC DNA]</scope>
    <source>
        <strain evidence="3 4">ANC 4945</strain>
    </source>
</reference>